<keyword evidence="2" id="KW-0472">Membrane</keyword>
<feature type="transmembrane region" description="Helical" evidence="2">
    <location>
        <begin position="33"/>
        <end position="51"/>
    </location>
</feature>
<protein>
    <submittedName>
        <fullName evidence="3">Uncharacterized protein</fullName>
    </submittedName>
</protein>
<gene>
    <name evidence="3" type="ORF">O3G_MSEX014243</name>
</gene>
<dbReference type="EMBL" id="JH669084">
    <property type="protein sequence ID" value="KAG6464054.1"/>
    <property type="molecule type" value="Genomic_DNA"/>
</dbReference>
<dbReference type="AlphaFoldDB" id="A0A921ZUM6"/>
<evidence type="ECO:0000256" key="1">
    <source>
        <dbReference type="SAM" id="MobiDB-lite"/>
    </source>
</evidence>
<evidence type="ECO:0000256" key="2">
    <source>
        <dbReference type="SAM" id="Phobius"/>
    </source>
</evidence>
<name>A0A921ZUM6_MANSE</name>
<keyword evidence="4" id="KW-1185">Reference proteome</keyword>
<keyword evidence="2" id="KW-1133">Transmembrane helix</keyword>
<keyword evidence="2" id="KW-0812">Transmembrane</keyword>
<feature type="region of interest" description="Disordered" evidence="1">
    <location>
        <begin position="85"/>
        <end position="109"/>
    </location>
</feature>
<comment type="caution">
    <text evidence="3">The sequence shown here is derived from an EMBL/GenBank/DDBJ whole genome shotgun (WGS) entry which is preliminary data.</text>
</comment>
<dbReference type="Proteomes" id="UP000791440">
    <property type="component" value="Unassembled WGS sequence"/>
</dbReference>
<proteinExistence type="predicted"/>
<accession>A0A921ZUM6</accession>
<reference evidence="3" key="1">
    <citation type="journal article" date="2016" name="Insect Biochem. Mol. Biol.">
        <title>Multifaceted biological insights from a draft genome sequence of the tobacco hornworm moth, Manduca sexta.</title>
        <authorList>
            <person name="Kanost M.R."/>
            <person name="Arrese E.L."/>
            <person name="Cao X."/>
            <person name="Chen Y.R."/>
            <person name="Chellapilla S."/>
            <person name="Goldsmith M.R."/>
            <person name="Grosse-Wilde E."/>
            <person name="Heckel D.G."/>
            <person name="Herndon N."/>
            <person name="Jiang H."/>
            <person name="Papanicolaou A."/>
            <person name="Qu J."/>
            <person name="Soulages J.L."/>
            <person name="Vogel H."/>
            <person name="Walters J."/>
            <person name="Waterhouse R.M."/>
            <person name="Ahn S.J."/>
            <person name="Almeida F.C."/>
            <person name="An C."/>
            <person name="Aqrawi P."/>
            <person name="Bretschneider A."/>
            <person name="Bryant W.B."/>
            <person name="Bucks S."/>
            <person name="Chao H."/>
            <person name="Chevignon G."/>
            <person name="Christen J.M."/>
            <person name="Clarke D.F."/>
            <person name="Dittmer N.T."/>
            <person name="Ferguson L.C.F."/>
            <person name="Garavelou S."/>
            <person name="Gordon K.H.J."/>
            <person name="Gunaratna R.T."/>
            <person name="Han Y."/>
            <person name="Hauser F."/>
            <person name="He Y."/>
            <person name="Heidel-Fischer H."/>
            <person name="Hirsh A."/>
            <person name="Hu Y."/>
            <person name="Jiang H."/>
            <person name="Kalra D."/>
            <person name="Klinner C."/>
            <person name="Konig C."/>
            <person name="Kovar C."/>
            <person name="Kroll A.R."/>
            <person name="Kuwar S.S."/>
            <person name="Lee S.L."/>
            <person name="Lehman R."/>
            <person name="Li K."/>
            <person name="Li Z."/>
            <person name="Liang H."/>
            <person name="Lovelace S."/>
            <person name="Lu Z."/>
            <person name="Mansfield J.H."/>
            <person name="McCulloch K.J."/>
            <person name="Mathew T."/>
            <person name="Morton B."/>
            <person name="Muzny D.M."/>
            <person name="Neunemann D."/>
            <person name="Ongeri F."/>
            <person name="Pauchet Y."/>
            <person name="Pu L.L."/>
            <person name="Pyrousis I."/>
            <person name="Rao X.J."/>
            <person name="Redding A."/>
            <person name="Roesel C."/>
            <person name="Sanchez-Gracia A."/>
            <person name="Schaack S."/>
            <person name="Shukla A."/>
            <person name="Tetreau G."/>
            <person name="Wang Y."/>
            <person name="Xiong G.H."/>
            <person name="Traut W."/>
            <person name="Walsh T.K."/>
            <person name="Worley K.C."/>
            <person name="Wu D."/>
            <person name="Wu W."/>
            <person name="Wu Y.Q."/>
            <person name="Zhang X."/>
            <person name="Zou Z."/>
            <person name="Zucker H."/>
            <person name="Briscoe A.D."/>
            <person name="Burmester T."/>
            <person name="Clem R.J."/>
            <person name="Feyereisen R."/>
            <person name="Grimmelikhuijzen C.J.P."/>
            <person name="Hamodrakas S.J."/>
            <person name="Hansson B.S."/>
            <person name="Huguet E."/>
            <person name="Jermiin L.S."/>
            <person name="Lan Q."/>
            <person name="Lehman H.K."/>
            <person name="Lorenzen M."/>
            <person name="Merzendorfer H."/>
            <person name="Michalopoulos I."/>
            <person name="Morton D.B."/>
            <person name="Muthukrishnan S."/>
            <person name="Oakeshott J.G."/>
            <person name="Palmer W."/>
            <person name="Park Y."/>
            <person name="Passarelli A.L."/>
            <person name="Rozas J."/>
            <person name="Schwartz L.M."/>
            <person name="Smith W."/>
            <person name="Southgate A."/>
            <person name="Vilcinskas A."/>
            <person name="Vogt R."/>
            <person name="Wang P."/>
            <person name="Werren J."/>
            <person name="Yu X.Q."/>
            <person name="Zhou J.J."/>
            <person name="Brown S.J."/>
            <person name="Scherer S.E."/>
            <person name="Richards S."/>
            <person name="Blissard G.W."/>
        </authorList>
    </citation>
    <scope>NUCLEOTIDE SEQUENCE</scope>
</reference>
<evidence type="ECO:0000313" key="3">
    <source>
        <dbReference type="EMBL" id="KAG6464054.1"/>
    </source>
</evidence>
<organism evidence="3 4">
    <name type="scientific">Manduca sexta</name>
    <name type="common">Tobacco hawkmoth</name>
    <name type="synonym">Tobacco hornworm</name>
    <dbReference type="NCBI Taxonomy" id="7130"/>
    <lineage>
        <taxon>Eukaryota</taxon>
        <taxon>Metazoa</taxon>
        <taxon>Ecdysozoa</taxon>
        <taxon>Arthropoda</taxon>
        <taxon>Hexapoda</taxon>
        <taxon>Insecta</taxon>
        <taxon>Pterygota</taxon>
        <taxon>Neoptera</taxon>
        <taxon>Endopterygota</taxon>
        <taxon>Lepidoptera</taxon>
        <taxon>Glossata</taxon>
        <taxon>Ditrysia</taxon>
        <taxon>Bombycoidea</taxon>
        <taxon>Sphingidae</taxon>
        <taxon>Sphinginae</taxon>
        <taxon>Sphingini</taxon>
        <taxon>Manduca</taxon>
    </lineage>
</organism>
<sequence>MQQALGRRAYNTYVGVRRGDRAAQAGMRRRRNLIVHIVPVTHVVAGAGAVLDVPPQFELELPRRLHEAGGRAPWRARAEARCECGPGSGAGRTCASPPASPPLARLAPP</sequence>
<reference evidence="3" key="2">
    <citation type="submission" date="2020-12" db="EMBL/GenBank/DDBJ databases">
        <authorList>
            <person name="Kanost M."/>
        </authorList>
    </citation>
    <scope>NUCLEOTIDE SEQUENCE</scope>
</reference>
<evidence type="ECO:0000313" key="4">
    <source>
        <dbReference type="Proteomes" id="UP000791440"/>
    </source>
</evidence>